<gene>
    <name evidence="2" type="ORF">FQN60_005844</name>
</gene>
<feature type="non-terminal residue" evidence="2">
    <location>
        <position position="1"/>
    </location>
</feature>
<dbReference type="Proteomes" id="UP000327493">
    <property type="component" value="Chromosome 23"/>
</dbReference>
<name>A0A5J5CIB4_9PERO</name>
<organism evidence="2 3">
    <name type="scientific">Etheostoma spectabile</name>
    <name type="common">orangethroat darter</name>
    <dbReference type="NCBI Taxonomy" id="54343"/>
    <lineage>
        <taxon>Eukaryota</taxon>
        <taxon>Metazoa</taxon>
        <taxon>Chordata</taxon>
        <taxon>Craniata</taxon>
        <taxon>Vertebrata</taxon>
        <taxon>Euteleostomi</taxon>
        <taxon>Actinopterygii</taxon>
        <taxon>Neopterygii</taxon>
        <taxon>Teleostei</taxon>
        <taxon>Neoteleostei</taxon>
        <taxon>Acanthomorphata</taxon>
        <taxon>Eupercaria</taxon>
        <taxon>Perciformes</taxon>
        <taxon>Percoidei</taxon>
        <taxon>Percidae</taxon>
        <taxon>Etheostomatinae</taxon>
        <taxon>Etheostoma</taxon>
    </lineage>
</organism>
<dbReference type="EMBL" id="VOFY01000023">
    <property type="protein sequence ID" value="KAA8580309.1"/>
    <property type="molecule type" value="Genomic_DNA"/>
</dbReference>
<keyword evidence="3" id="KW-1185">Reference proteome</keyword>
<accession>A0A5J5CIB4</accession>
<evidence type="ECO:0000313" key="2">
    <source>
        <dbReference type="EMBL" id="KAA8580309.1"/>
    </source>
</evidence>
<evidence type="ECO:0000256" key="1">
    <source>
        <dbReference type="SAM" id="MobiDB-lite"/>
    </source>
</evidence>
<reference evidence="2 3" key="1">
    <citation type="submission" date="2019-08" db="EMBL/GenBank/DDBJ databases">
        <title>A chromosome-level genome assembly, high-density linkage maps, and genome scans reveal the genomic architecture of hybrid incompatibilities underlying speciation via character displacement in darters (Percidae: Etheostominae).</title>
        <authorList>
            <person name="Moran R.L."/>
            <person name="Catchen J.M."/>
            <person name="Fuller R.C."/>
        </authorList>
    </citation>
    <scope>NUCLEOTIDE SEQUENCE [LARGE SCALE GENOMIC DNA]</scope>
    <source>
        <strain evidence="2">EspeVRDwgs_2016</strain>
        <tissue evidence="2">Muscle</tissue>
    </source>
</reference>
<protein>
    <submittedName>
        <fullName evidence="2">Uncharacterized protein</fullName>
    </submittedName>
</protein>
<evidence type="ECO:0000313" key="3">
    <source>
        <dbReference type="Proteomes" id="UP000327493"/>
    </source>
</evidence>
<proteinExistence type="predicted"/>
<dbReference type="AlphaFoldDB" id="A0A5J5CIB4"/>
<sequence>PSSPPTGFNRSSSSAQGNFNYRQHVFNHRRAYYGQMGLYCRARNSISSPVNLRALSHAHGALTSRGQGVAPPDEAQRTPRWFEFGSRVGGSARGPERSKHPI</sequence>
<comment type="caution">
    <text evidence="2">The sequence shown here is derived from an EMBL/GenBank/DDBJ whole genome shotgun (WGS) entry which is preliminary data.</text>
</comment>
<feature type="region of interest" description="Disordered" evidence="1">
    <location>
        <begin position="62"/>
        <end position="102"/>
    </location>
</feature>